<feature type="region of interest" description="Disordered" evidence="1">
    <location>
        <begin position="159"/>
        <end position="179"/>
    </location>
</feature>
<reference evidence="2 3" key="1">
    <citation type="submission" date="2020-06" db="EMBL/GenBank/DDBJ databases">
        <authorList>
            <person name="Li R."/>
            <person name="Bekaert M."/>
        </authorList>
    </citation>
    <scope>NUCLEOTIDE SEQUENCE [LARGE SCALE GENOMIC DNA]</scope>
    <source>
        <strain evidence="3">wild</strain>
    </source>
</reference>
<protein>
    <submittedName>
        <fullName evidence="2">Uncharacterized protein</fullName>
    </submittedName>
</protein>
<organism evidence="2 3">
    <name type="scientific">Mytilus coruscus</name>
    <name type="common">Sea mussel</name>
    <dbReference type="NCBI Taxonomy" id="42192"/>
    <lineage>
        <taxon>Eukaryota</taxon>
        <taxon>Metazoa</taxon>
        <taxon>Spiralia</taxon>
        <taxon>Lophotrochozoa</taxon>
        <taxon>Mollusca</taxon>
        <taxon>Bivalvia</taxon>
        <taxon>Autobranchia</taxon>
        <taxon>Pteriomorphia</taxon>
        <taxon>Mytilida</taxon>
        <taxon>Mytiloidea</taxon>
        <taxon>Mytilidae</taxon>
        <taxon>Mytilinae</taxon>
        <taxon>Mytilus</taxon>
    </lineage>
</organism>
<gene>
    <name evidence="2" type="ORF">MCOR_40487</name>
</gene>
<feature type="compositionally biased region" description="Polar residues" evidence="1">
    <location>
        <begin position="169"/>
        <end position="179"/>
    </location>
</feature>
<accession>A0A6J8DG24</accession>
<evidence type="ECO:0000256" key="1">
    <source>
        <dbReference type="SAM" id="MobiDB-lite"/>
    </source>
</evidence>
<evidence type="ECO:0000313" key="2">
    <source>
        <dbReference type="EMBL" id="CAC5406975.1"/>
    </source>
</evidence>
<sequence length="179" mass="20313">MATSIAVNKTKRLITPRVIYTPEKAEMHMSYRLNEKKAMVKKIEATKREHNVDIHLKRDTLVMSFTPEDDREGMLIPQTDNFCPDQQDNLETHPKNTIMTQYSSENEHHLNFDMGNDDTVSKRTIIVENGTHSNTCTGEVINIGNNEDTVPKAAIEVENDSHSNERTGEATTQNCTINP</sequence>
<dbReference type="EMBL" id="CACVKT020007265">
    <property type="protein sequence ID" value="CAC5406975.1"/>
    <property type="molecule type" value="Genomic_DNA"/>
</dbReference>
<dbReference type="AlphaFoldDB" id="A0A6J8DG24"/>
<evidence type="ECO:0000313" key="3">
    <source>
        <dbReference type="Proteomes" id="UP000507470"/>
    </source>
</evidence>
<feature type="compositionally biased region" description="Basic and acidic residues" evidence="1">
    <location>
        <begin position="159"/>
        <end position="168"/>
    </location>
</feature>
<proteinExistence type="predicted"/>
<name>A0A6J8DG24_MYTCO</name>
<keyword evidence="3" id="KW-1185">Reference proteome</keyword>
<dbReference type="Proteomes" id="UP000507470">
    <property type="component" value="Unassembled WGS sequence"/>
</dbReference>